<reference evidence="3 4" key="1">
    <citation type="journal article" date="2019" name="Plant Biotechnol. J.">
        <title>The red bayberry genome and genetic basis of sex determination.</title>
        <authorList>
            <person name="Jia H.M."/>
            <person name="Jia H.J."/>
            <person name="Cai Q.L."/>
            <person name="Wang Y."/>
            <person name="Zhao H.B."/>
            <person name="Yang W.F."/>
            <person name="Wang G.Y."/>
            <person name="Li Y.H."/>
            <person name="Zhan D.L."/>
            <person name="Shen Y.T."/>
            <person name="Niu Q.F."/>
            <person name="Chang L."/>
            <person name="Qiu J."/>
            <person name="Zhao L."/>
            <person name="Xie H.B."/>
            <person name="Fu W.Y."/>
            <person name="Jin J."/>
            <person name="Li X.W."/>
            <person name="Jiao Y."/>
            <person name="Zhou C.C."/>
            <person name="Tu T."/>
            <person name="Chai C.Y."/>
            <person name="Gao J.L."/>
            <person name="Fan L.J."/>
            <person name="van de Weg E."/>
            <person name="Wang J.Y."/>
            <person name="Gao Z.S."/>
        </authorList>
    </citation>
    <scope>NUCLEOTIDE SEQUENCE [LARGE SCALE GENOMIC DNA]</scope>
    <source>
        <tissue evidence="3">Leaves</tissue>
    </source>
</reference>
<feature type="region of interest" description="Disordered" evidence="1">
    <location>
        <begin position="39"/>
        <end position="70"/>
    </location>
</feature>
<dbReference type="AlphaFoldDB" id="A0A6A1UX84"/>
<evidence type="ECO:0000313" key="3">
    <source>
        <dbReference type="EMBL" id="KAB1203690.1"/>
    </source>
</evidence>
<feature type="compositionally biased region" description="Basic and acidic residues" evidence="1">
    <location>
        <begin position="39"/>
        <end position="52"/>
    </location>
</feature>
<dbReference type="InterPro" id="IPR029472">
    <property type="entry name" value="Copia-like_N"/>
</dbReference>
<sequence length="70" mass="7936">MAEGMVISIIRLSATNYMSWKSRMEDILYAKDMYDPLENEGKKPKGIDEAKWKKGKSSEASVVTDDSDFV</sequence>
<proteinExistence type="predicted"/>
<evidence type="ECO:0000313" key="4">
    <source>
        <dbReference type="Proteomes" id="UP000516437"/>
    </source>
</evidence>
<dbReference type="EMBL" id="RXIC02000026">
    <property type="protein sequence ID" value="KAB1203690.1"/>
    <property type="molecule type" value="Genomic_DNA"/>
</dbReference>
<organism evidence="3 4">
    <name type="scientific">Morella rubra</name>
    <name type="common">Chinese bayberry</name>
    <dbReference type="NCBI Taxonomy" id="262757"/>
    <lineage>
        <taxon>Eukaryota</taxon>
        <taxon>Viridiplantae</taxon>
        <taxon>Streptophyta</taxon>
        <taxon>Embryophyta</taxon>
        <taxon>Tracheophyta</taxon>
        <taxon>Spermatophyta</taxon>
        <taxon>Magnoliopsida</taxon>
        <taxon>eudicotyledons</taxon>
        <taxon>Gunneridae</taxon>
        <taxon>Pentapetalae</taxon>
        <taxon>rosids</taxon>
        <taxon>fabids</taxon>
        <taxon>Fagales</taxon>
        <taxon>Myricaceae</taxon>
        <taxon>Morella</taxon>
    </lineage>
</organism>
<feature type="domain" description="Retrotransposon Copia-like N-terminal" evidence="2">
    <location>
        <begin position="3"/>
        <end position="37"/>
    </location>
</feature>
<dbReference type="Pfam" id="PF14244">
    <property type="entry name" value="Retrotran_gag_3"/>
    <property type="match status" value="1"/>
</dbReference>
<protein>
    <recommendedName>
        <fullName evidence="2">Retrotransposon Copia-like N-terminal domain-containing protein</fullName>
    </recommendedName>
</protein>
<comment type="caution">
    <text evidence="3">The sequence shown here is derived from an EMBL/GenBank/DDBJ whole genome shotgun (WGS) entry which is preliminary data.</text>
</comment>
<gene>
    <name evidence="3" type="ORF">CJ030_MR8G025491</name>
</gene>
<dbReference type="Proteomes" id="UP000516437">
    <property type="component" value="Chromosome 8"/>
</dbReference>
<accession>A0A6A1UX84</accession>
<keyword evidence="4" id="KW-1185">Reference proteome</keyword>
<evidence type="ECO:0000259" key="2">
    <source>
        <dbReference type="Pfam" id="PF14244"/>
    </source>
</evidence>
<evidence type="ECO:0000256" key="1">
    <source>
        <dbReference type="SAM" id="MobiDB-lite"/>
    </source>
</evidence>
<name>A0A6A1UX84_9ROSI</name>
<dbReference type="OrthoDB" id="418757at2759"/>